<name>A0ABX5LK74_9MICO</name>
<sequence>MNACKSGMILPFMCGDYVSSGGENAEGDAAWLSATPIRLSFATSASGTIVVIQSPCNPINLAVTFTDGTLRGDATTMVTGAMGCLDERSAQEDWLVRFFTSTSSIEKTNTGIHLENALGSIDVRPDD</sequence>
<protein>
    <submittedName>
        <fullName evidence="1">META domain-containing protein</fullName>
    </submittedName>
</protein>
<organism evidence="1 2">
    <name type="scientific">Rathayibacter iranicus NCPPB 2253 = VKM Ac-1602</name>
    <dbReference type="NCBI Taxonomy" id="1328868"/>
    <lineage>
        <taxon>Bacteria</taxon>
        <taxon>Bacillati</taxon>
        <taxon>Actinomycetota</taxon>
        <taxon>Actinomycetes</taxon>
        <taxon>Micrococcales</taxon>
        <taxon>Microbacteriaceae</taxon>
        <taxon>Rathayibacter</taxon>
    </lineage>
</organism>
<evidence type="ECO:0000313" key="2">
    <source>
        <dbReference type="Proteomes" id="UP000245674"/>
    </source>
</evidence>
<comment type="caution">
    <text evidence="1">The sequence shown here is derived from an EMBL/GenBank/DDBJ whole genome shotgun (WGS) entry which is preliminary data.</text>
</comment>
<evidence type="ECO:0000313" key="1">
    <source>
        <dbReference type="EMBL" id="PWJ67031.1"/>
    </source>
</evidence>
<accession>A0ABX5LK74</accession>
<dbReference type="Gene3D" id="2.40.128.270">
    <property type="match status" value="1"/>
</dbReference>
<proteinExistence type="predicted"/>
<reference evidence="1 2" key="1">
    <citation type="submission" date="2018-03" db="EMBL/GenBank/DDBJ databases">
        <title>Genomic Encyclopedia of Type Strains, Phase III (KMG-III): the genomes of soil and plant-associated and newly described type strains.</title>
        <authorList>
            <person name="Whitman W."/>
        </authorList>
    </citation>
    <scope>NUCLEOTIDE SEQUENCE [LARGE SCALE GENOMIC DNA]</scope>
    <source>
        <strain evidence="1 2">VKM Ac-1602</strain>
    </source>
</reference>
<keyword evidence="2" id="KW-1185">Reference proteome</keyword>
<gene>
    <name evidence="1" type="ORF">B0H03_101493</name>
</gene>
<dbReference type="Proteomes" id="UP000245674">
    <property type="component" value="Unassembled WGS sequence"/>
</dbReference>
<dbReference type="EMBL" id="QGDV01000001">
    <property type="protein sequence ID" value="PWJ67031.1"/>
    <property type="molecule type" value="Genomic_DNA"/>
</dbReference>
<dbReference type="InterPro" id="IPR038670">
    <property type="entry name" value="HslJ-like_sf"/>
</dbReference>